<gene>
    <name evidence="1" type="primary">106092444</name>
</gene>
<reference evidence="1" key="1">
    <citation type="submission" date="2020-05" db="UniProtKB">
        <authorList>
            <consortium name="EnsemblMetazoa"/>
        </authorList>
    </citation>
    <scope>IDENTIFICATION</scope>
    <source>
        <strain evidence="1">USDA</strain>
    </source>
</reference>
<proteinExistence type="predicted"/>
<organism evidence="1 2">
    <name type="scientific">Stomoxys calcitrans</name>
    <name type="common">Stable fly</name>
    <name type="synonym">Conops calcitrans</name>
    <dbReference type="NCBI Taxonomy" id="35570"/>
    <lineage>
        <taxon>Eukaryota</taxon>
        <taxon>Metazoa</taxon>
        <taxon>Ecdysozoa</taxon>
        <taxon>Arthropoda</taxon>
        <taxon>Hexapoda</taxon>
        <taxon>Insecta</taxon>
        <taxon>Pterygota</taxon>
        <taxon>Neoptera</taxon>
        <taxon>Endopterygota</taxon>
        <taxon>Diptera</taxon>
        <taxon>Brachycera</taxon>
        <taxon>Muscomorpha</taxon>
        <taxon>Muscoidea</taxon>
        <taxon>Muscidae</taxon>
        <taxon>Stomoxys</taxon>
    </lineage>
</organism>
<dbReference type="GO" id="GO:0031146">
    <property type="term" value="P:SCF-dependent proteasomal ubiquitin-dependent protein catabolic process"/>
    <property type="evidence" value="ECO:0007669"/>
    <property type="project" value="TreeGrafter"/>
</dbReference>
<evidence type="ECO:0000313" key="2">
    <source>
        <dbReference type="Proteomes" id="UP000095300"/>
    </source>
</evidence>
<dbReference type="SUPFAM" id="SSF52047">
    <property type="entry name" value="RNI-like"/>
    <property type="match status" value="1"/>
</dbReference>
<dbReference type="AlphaFoldDB" id="A0A1I8P2V5"/>
<dbReference type="Proteomes" id="UP000095300">
    <property type="component" value="Unassembled WGS sequence"/>
</dbReference>
<evidence type="ECO:0008006" key="3">
    <source>
        <dbReference type="Google" id="ProtNLM"/>
    </source>
</evidence>
<protein>
    <recommendedName>
        <fullName evidence="3">F-box domain-containing protein</fullName>
    </recommendedName>
</protein>
<sequence length="709" mass="83933">MDLITAEESVFHNDGIMTHILRILDLRKQCELQRICERFRHLIVRHIWSIDYCEVQMSRGAMATLSDEEFFEFLEWNVQNLQKLVICRDNGEDVLRFFPRRYENLVELQIMGVAFHDNEWRGIARLCPQLQILDYNEEKDSQECPEEQFVESLKFLQTLENLLLFRNLRILILSNLFQPICYGTLQMLAHELPLEHFEWHNLEIRPVVKNSKELRDLKFERLQILKITCTHEHQCHGECWHFVQKCPNLRDLHFSLERNVPYEALMFEKMAQLERLSLEGCSFVLAFEIIKRLTQLKYLYIGDLKPDKEECKVSQDNFEITRDVIVGSCGHLQCLKVNVNHYRGDFKYWFVLLRKPRSIFENLQELYLASAPINDHFIRLLSLRCHHLRKLHLRRSKITGKYMNRLKKLQSLTLAYNCAGILWSHLFSAFRDLLVLEHLVLEDLVLSKDEIILSNSIYDLGQSWKFLKITHMHRQMEFWLHILAYCYGCFSNIRTLLIADYTARGDGLTQFFASFRQVPTLILQTCHKLYNESQITVFLTPFLKELILVDCKSLDWSYVVKMIRTSKVKSFQIFHMPVKVDYKSRHPTSYQMAEIVENLRAVTLPYQLFSETYDVWQQLVAACPNFRFGCMGQYCHHMFLDLLLDKPALMERVTAIYANTELAALKKYCAENLNKSATKVTVRLLDKKHRKLWNLGEAVDDVPAIFVEM</sequence>
<evidence type="ECO:0000313" key="1">
    <source>
        <dbReference type="EnsemblMetazoa" id="SCAU004356-PA"/>
    </source>
</evidence>
<dbReference type="GO" id="GO:0019005">
    <property type="term" value="C:SCF ubiquitin ligase complex"/>
    <property type="evidence" value="ECO:0007669"/>
    <property type="project" value="TreeGrafter"/>
</dbReference>
<dbReference type="VEuPathDB" id="VectorBase:SCAU004356"/>
<accession>A0A1I8P2V5</accession>
<dbReference type="Gene3D" id="3.80.10.10">
    <property type="entry name" value="Ribonuclease Inhibitor"/>
    <property type="match status" value="2"/>
</dbReference>
<name>A0A1I8P2V5_STOCA</name>
<dbReference type="EnsemblMetazoa" id="SCAU004356-RA">
    <property type="protein sequence ID" value="SCAU004356-PA"/>
    <property type="gene ID" value="SCAU004356"/>
</dbReference>
<keyword evidence="2" id="KW-1185">Reference proteome</keyword>
<dbReference type="PANTHER" id="PTHR13318">
    <property type="entry name" value="PARTNER OF PAIRED, ISOFORM B-RELATED"/>
    <property type="match status" value="1"/>
</dbReference>
<dbReference type="InterPro" id="IPR032675">
    <property type="entry name" value="LRR_dom_sf"/>
</dbReference>